<comment type="caution">
    <text evidence="3">The sequence shown here is derived from an EMBL/GenBank/DDBJ whole genome shotgun (WGS) entry which is preliminary data.</text>
</comment>
<dbReference type="VEuPathDB" id="VectorBase:LOC119186850"/>
<dbReference type="Proteomes" id="UP000821866">
    <property type="component" value="Unassembled WGS sequence"/>
</dbReference>
<gene>
    <name evidence="3" type="ORF">HPB51_028943</name>
</gene>
<dbReference type="AlphaFoldDB" id="A0A9J6CVZ0"/>
<protein>
    <submittedName>
        <fullName evidence="3">Uncharacterized protein</fullName>
    </submittedName>
</protein>
<accession>A0A9J6CVZ0</accession>
<evidence type="ECO:0000313" key="4">
    <source>
        <dbReference type="Proteomes" id="UP000821866"/>
    </source>
</evidence>
<reference evidence="3" key="2">
    <citation type="submission" date="2021-09" db="EMBL/GenBank/DDBJ databases">
        <authorList>
            <person name="Jia N."/>
            <person name="Wang J."/>
            <person name="Shi W."/>
            <person name="Du L."/>
            <person name="Sun Y."/>
            <person name="Zhan W."/>
            <person name="Jiang J."/>
            <person name="Wang Q."/>
            <person name="Zhang B."/>
            <person name="Ji P."/>
            <person name="Sakyi L.B."/>
            <person name="Cui X."/>
            <person name="Yuan T."/>
            <person name="Jiang B."/>
            <person name="Yang W."/>
            <person name="Lam T.T.-Y."/>
            <person name="Chang Q."/>
            <person name="Ding S."/>
            <person name="Wang X."/>
            <person name="Zhu J."/>
            <person name="Ruan X."/>
            <person name="Zhao L."/>
            <person name="Wei J."/>
            <person name="Que T."/>
            <person name="Du C."/>
            <person name="Cheng J."/>
            <person name="Dai P."/>
            <person name="Han X."/>
            <person name="Huang E."/>
            <person name="Gao Y."/>
            <person name="Liu J."/>
            <person name="Shao H."/>
            <person name="Ye R."/>
            <person name="Li L."/>
            <person name="Wei W."/>
            <person name="Wang X."/>
            <person name="Wang C."/>
            <person name="Huo Q."/>
            <person name="Li W."/>
            <person name="Guo W."/>
            <person name="Chen H."/>
            <person name="Chen S."/>
            <person name="Zhou L."/>
            <person name="Zhou L."/>
            <person name="Ni X."/>
            <person name="Tian J."/>
            <person name="Zhou Y."/>
            <person name="Sheng Y."/>
            <person name="Liu T."/>
            <person name="Pan Y."/>
            <person name="Xia L."/>
            <person name="Li J."/>
            <person name="Zhao F."/>
            <person name="Cao W."/>
        </authorList>
    </citation>
    <scope>NUCLEOTIDE SEQUENCE</scope>
    <source>
        <strain evidence="3">Rmic-2018</strain>
        <tissue evidence="3">Larvae</tissue>
    </source>
</reference>
<dbReference type="EMBL" id="JABSTU010006038">
    <property type="protein sequence ID" value="KAH7934692.1"/>
    <property type="molecule type" value="Genomic_DNA"/>
</dbReference>
<reference evidence="3" key="1">
    <citation type="journal article" date="2020" name="Cell">
        <title>Large-Scale Comparative Analyses of Tick Genomes Elucidate Their Genetic Diversity and Vector Capacities.</title>
        <authorList>
            <consortium name="Tick Genome and Microbiome Consortium (TIGMIC)"/>
            <person name="Jia N."/>
            <person name="Wang J."/>
            <person name="Shi W."/>
            <person name="Du L."/>
            <person name="Sun Y."/>
            <person name="Zhan W."/>
            <person name="Jiang J.F."/>
            <person name="Wang Q."/>
            <person name="Zhang B."/>
            <person name="Ji P."/>
            <person name="Bell-Sakyi L."/>
            <person name="Cui X.M."/>
            <person name="Yuan T.T."/>
            <person name="Jiang B.G."/>
            <person name="Yang W.F."/>
            <person name="Lam T.T."/>
            <person name="Chang Q.C."/>
            <person name="Ding S.J."/>
            <person name="Wang X.J."/>
            <person name="Zhu J.G."/>
            <person name="Ruan X.D."/>
            <person name="Zhao L."/>
            <person name="Wei J.T."/>
            <person name="Ye R.Z."/>
            <person name="Que T.C."/>
            <person name="Du C.H."/>
            <person name="Zhou Y.H."/>
            <person name="Cheng J.X."/>
            <person name="Dai P.F."/>
            <person name="Guo W.B."/>
            <person name="Han X.H."/>
            <person name="Huang E.J."/>
            <person name="Li L.F."/>
            <person name="Wei W."/>
            <person name="Gao Y.C."/>
            <person name="Liu J.Z."/>
            <person name="Shao H.Z."/>
            <person name="Wang X."/>
            <person name="Wang C.C."/>
            <person name="Yang T.C."/>
            <person name="Huo Q.B."/>
            <person name="Li W."/>
            <person name="Chen H.Y."/>
            <person name="Chen S.E."/>
            <person name="Zhou L.G."/>
            <person name="Ni X.B."/>
            <person name="Tian J.H."/>
            <person name="Sheng Y."/>
            <person name="Liu T."/>
            <person name="Pan Y.S."/>
            <person name="Xia L.Y."/>
            <person name="Li J."/>
            <person name="Zhao F."/>
            <person name="Cao W.C."/>
        </authorList>
    </citation>
    <scope>NUCLEOTIDE SEQUENCE</scope>
    <source>
        <strain evidence="3">Rmic-2018</strain>
    </source>
</reference>
<feature type="compositionally biased region" description="Low complexity" evidence="1">
    <location>
        <begin position="315"/>
        <end position="327"/>
    </location>
</feature>
<evidence type="ECO:0000256" key="1">
    <source>
        <dbReference type="SAM" id="MobiDB-lite"/>
    </source>
</evidence>
<evidence type="ECO:0000256" key="2">
    <source>
        <dbReference type="SAM" id="SignalP"/>
    </source>
</evidence>
<sequence length="352" mass="37226">MLATVLRILVVAAVGVACLPIPSRAMTEVISKAKASVSAVSDDLKPAATGLIGAGGYGGYGGLGQGVNNFQSGYGTGGFGKGYGGFSNYGNNKALAGGGFGKGSYGDNVVSAYGNQGLGQGGINNLATHGLHGVSGATGFNHQGGVNKQFAGKGAARDQFNAGHNKASETLLEIRLSNWQLSAIFAKEKVYAVDQSFQNGNRDAFNLGYGNLGGFTGQGGFGKQEKVNQYGNQQYGAFKGYGQGNYGKHGRTSFGEGAHWHQQLRTRGRIRDASAAGQGIRRLRTWRRGQLRRSTQPRIRRIRIHTSRGTDPRQARSSRCSSGCGIRSRARNRTRNRGISWADSRSCTQPTP</sequence>
<name>A0A9J6CVZ0_RHIMP</name>
<feature type="signal peptide" evidence="2">
    <location>
        <begin position="1"/>
        <end position="18"/>
    </location>
</feature>
<evidence type="ECO:0000313" key="3">
    <source>
        <dbReference type="EMBL" id="KAH7934692.1"/>
    </source>
</evidence>
<dbReference type="PROSITE" id="PS51257">
    <property type="entry name" value="PROKAR_LIPOPROTEIN"/>
    <property type="match status" value="1"/>
</dbReference>
<feature type="compositionally biased region" description="Polar residues" evidence="1">
    <location>
        <begin position="343"/>
        <end position="352"/>
    </location>
</feature>
<proteinExistence type="predicted"/>
<feature type="region of interest" description="Disordered" evidence="1">
    <location>
        <begin position="303"/>
        <end position="352"/>
    </location>
</feature>
<keyword evidence="2" id="KW-0732">Signal</keyword>
<feature type="chain" id="PRO_5039948643" evidence="2">
    <location>
        <begin position="19"/>
        <end position="352"/>
    </location>
</feature>
<organism evidence="3 4">
    <name type="scientific">Rhipicephalus microplus</name>
    <name type="common">Cattle tick</name>
    <name type="synonym">Boophilus microplus</name>
    <dbReference type="NCBI Taxonomy" id="6941"/>
    <lineage>
        <taxon>Eukaryota</taxon>
        <taxon>Metazoa</taxon>
        <taxon>Ecdysozoa</taxon>
        <taxon>Arthropoda</taxon>
        <taxon>Chelicerata</taxon>
        <taxon>Arachnida</taxon>
        <taxon>Acari</taxon>
        <taxon>Parasitiformes</taxon>
        <taxon>Ixodida</taxon>
        <taxon>Ixodoidea</taxon>
        <taxon>Ixodidae</taxon>
        <taxon>Rhipicephalinae</taxon>
        <taxon>Rhipicephalus</taxon>
        <taxon>Boophilus</taxon>
    </lineage>
</organism>
<keyword evidence="4" id="KW-1185">Reference proteome</keyword>